<dbReference type="GO" id="GO:0015038">
    <property type="term" value="F:glutathione disulfide oxidoreductase activity"/>
    <property type="evidence" value="ECO:0007669"/>
    <property type="project" value="TreeGrafter"/>
</dbReference>
<dbReference type="CDD" id="cd03419">
    <property type="entry name" value="GRX_GRXh_1_2_like"/>
    <property type="match status" value="1"/>
</dbReference>
<dbReference type="EMBL" id="KQ474073">
    <property type="protein sequence ID" value="KPV78424.1"/>
    <property type="molecule type" value="Genomic_DNA"/>
</dbReference>
<dbReference type="GO" id="GO:0034599">
    <property type="term" value="P:cellular response to oxidative stress"/>
    <property type="evidence" value="ECO:0007669"/>
    <property type="project" value="TreeGrafter"/>
</dbReference>
<dbReference type="Pfam" id="PF00462">
    <property type="entry name" value="Glutaredoxin"/>
    <property type="match status" value="1"/>
</dbReference>
<dbReference type="PANTHER" id="PTHR45694:SF18">
    <property type="entry name" value="GLUTAREDOXIN-1-RELATED"/>
    <property type="match status" value="1"/>
</dbReference>
<keyword evidence="1" id="KW-0813">Transport</keyword>
<dbReference type="STRING" id="578459.A0A194SCT4"/>
<dbReference type="Gene3D" id="3.40.30.10">
    <property type="entry name" value="Glutaredoxin"/>
    <property type="match status" value="1"/>
</dbReference>
<evidence type="ECO:0000256" key="4">
    <source>
        <dbReference type="ARBA" id="ARBA00023284"/>
    </source>
</evidence>
<keyword evidence="7" id="KW-1185">Reference proteome</keyword>
<dbReference type="InterPro" id="IPR036249">
    <property type="entry name" value="Thioredoxin-like_sf"/>
</dbReference>
<accession>A0A194SCT4</accession>
<dbReference type="PROSITE" id="PS00195">
    <property type="entry name" value="GLUTAREDOXIN_1"/>
    <property type="match status" value="1"/>
</dbReference>
<dbReference type="GO" id="GO:0005737">
    <property type="term" value="C:cytoplasm"/>
    <property type="evidence" value="ECO:0007669"/>
    <property type="project" value="TreeGrafter"/>
</dbReference>
<evidence type="ECO:0000259" key="5">
    <source>
        <dbReference type="Pfam" id="PF00462"/>
    </source>
</evidence>
<evidence type="ECO:0000313" key="7">
    <source>
        <dbReference type="Proteomes" id="UP000053890"/>
    </source>
</evidence>
<evidence type="ECO:0000256" key="3">
    <source>
        <dbReference type="ARBA" id="ARBA00023157"/>
    </source>
</evidence>
<dbReference type="InterPro" id="IPR011767">
    <property type="entry name" value="GLR_AS"/>
</dbReference>
<dbReference type="InterPro" id="IPR011899">
    <property type="entry name" value="Glutaredoxin_euk/vir"/>
</dbReference>
<evidence type="ECO:0000313" key="6">
    <source>
        <dbReference type="EMBL" id="KPV78424.1"/>
    </source>
</evidence>
<name>A0A194SCT4_RHOGW</name>
<dbReference type="RefSeq" id="XP_018274473.1">
    <property type="nucleotide sequence ID" value="XM_018418481.1"/>
</dbReference>
<proteinExistence type="predicted"/>
<evidence type="ECO:0000256" key="2">
    <source>
        <dbReference type="ARBA" id="ARBA00022982"/>
    </source>
</evidence>
<dbReference type="AlphaFoldDB" id="A0A194SCT4"/>
<dbReference type="GeneID" id="28978928"/>
<sequence length="128" mass="13830">MSSIFGSLRSYARSFFSSAPVSSEHKQLAKDKVEALITSSPVAVFSKTYCPYCTEAKSILSQLGQGPRMKVLELDREEHGSAVQAYLAERAGASRVTVPQVYIKGQNIGGCSDLKKLQATGKLDELLA</sequence>
<gene>
    <name evidence="6" type="ORF">RHOBADRAFT_64407</name>
</gene>
<dbReference type="PRINTS" id="PR00160">
    <property type="entry name" value="GLUTAREDOXIN"/>
</dbReference>
<dbReference type="SUPFAM" id="SSF52833">
    <property type="entry name" value="Thioredoxin-like"/>
    <property type="match status" value="1"/>
</dbReference>
<dbReference type="OrthoDB" id="418495at2759"/>
<dbReference type="PANTHER" id="PTHR45694">
    <property type="entry name" value="GLUTAREDOXIN 2"/>
    <property type="match status" value="1"/>
</dbReference>
<feature type="domain" description="Glutaredoxin" evidence="5">
    <location>
        <begin position="42"/>
        <end position="106"/>
    </location>
</feature>
<organism evidence="6 7">
    <name type="scientific">Rhodotorula graminis (strain WP1)</name>
    <dbReference type="NCBI Taxonomy" id="578459"/>
    <lineage>
        <taxon>Eukaryota</taxon>
        <taxon>Fungi</taxon>
        <taxon>Dikarya</taxon>
        <taxon>Basidiomycota</taxon>
        <taxon>Pucciniomycotina</taxon>
        <taxon>Microbotryomycetes</taxon>
        <taxon>Sporidiobolales</taxon>
        <taxon>Sporidiobolaceae</taxon>
        <taxon>Rhodotorula</taxon>
    </lineage>
</organism>
<dbReference type="OMA" id="YCHKARA"/>
<reference evidence="6 7" key="1">
    <citation type="journal article" date="2015" name="Front. Microbiol.">
        <title>Genome sequence of the plant growth promoting endophytic yeast Rhodotorula graminis WP1.</title>
        <authorList>
            <person name="Firrincieli A."/>
            <person name="Otillar R."/>
            <person name="Salamov A."/>
            <person name="Schmutz J."/>
            <person name="Khan Z."/>
            <person name="Redman R.S."/>
            <person name="Fleck N.D."/>
            <person name="Lindquist E."/>
            <person name="Grigoriev I.V."/>
            <person name="Doty S.L."/>
        </authorList>
    </citation>
    <scope>NUCLEOTIDE SEQUENCE [LARGE SCALE GENOMIC DNA]</scope>
    <source>
        <strain evidence="6 7">WP1</strain>
    </source>
</reference>
<evidence type="ECO:0000256" key="1">
    <source>
        <dbReference type="ARBA" id="ARBA00022448"/>
    </source>
</evidence>
<keyword evidence="4" id="KW-0676">Redox-active center</keyword>
<keyword evidence="3" id="KW-1015">Disulfide bond</keyword>
<dbReference type="InterPro" id="IPR014025">
    <property type="entry name" value="Glutaredoxin_subgr"/>
</dbReference>
<dbReference type="InterPro" id="IPR002109">
    <property type="entry name" value="Glutaredoxin"/>
</dbReference>
<protein>
    <recommendedName>
        <fullName evidence="5">Glutaredoxin domain-containing protein</fullName>
    </recommendedName>
</protein>
<dbReference type="Proteomes" id="UP000053890">
    <property type="component" value="Unassembled WGS sequence"/>
</dbReference>
<keyword evidence="2" id="KW-0249">Electron transport</keyword>
<dbReference type="NCBIfam" id="TIGR02180">
    <property type="entry name" value="GRX_euk"/>
    <property type="match status" value="1"/>
</dbReference>
<dbReference type="PROSITE" id="PS51354">
    <property type="entry name" value="GLUTAREDOXIN_2"/>
    <property type="match status" value="1"/>
</dbReference>